<dbReference type="AlphaFoldDB" id="A0A088RHV2"/>
<dbReference type="EMBL" id="CP009373">
    <property type="protein sequence ID" value="AIN95350.1"/>
    <property type="molecule type" value="Genomic_DNA"/>
</dbReference>
<evidence type="ECO:0000256" key="1">
    <source>
        <dbReference type="SAM" id="MobiDB-lite"/>
    </source>
</evidence>
<dbReference type="Proteomes" id="UP000063063">
    <property type="component" value="Chromosome 4"/>
</dbReference>
<evidence type="ECO:0000313" key="2">
    <source>
        <dbReference type="EMBL" id="AIN95350.1"/>
    </source>
</evidence>
<dbReference type="SUPFAM" id="SSF48452">
    <property type="entry name" value="TPR-like"/>
    <property type="match status" value="1"/>
</dbReference>
<dbReference type="PANTHER" id="PTHR46512">
    <property type="entry name" value="PEPTIDYLPROLYL ISOMERASE"/>
    <property type="match status" value="1"/>
</dbReference>
<protein>
    <submittedName>
        <fullName evidence="2">Uncharacterized protein</fullName>
    </submittedName>
</protein>
<dbReference type="KEGG" id="lpan:LPMP_040230"/>
<dbReference type="InterPro" id="IPR011990">
    <property type="entry name" value="TPR-like_helical_dom_sf"/>
</dbReference>
<reference evidence="2 3" key="1">
    <citation type="journal article" date="2015" name="Sci. Rep.">
        <title>The genome of Leishmania panamensis: insights into genomics of the L. (Viannia) subgenus.</title>
        <authorList>
            <person name="Llanes A."/>
            <person name="Restrepo C.M."/>
            <person name="Vecchio G.D."/>
            <person name="Anguizola F.J."/>
            <person name="Lleonart R."/>
        </authorList>
    </citation>
    <scope>NUCLEOTIDE SEQUENCE [LARGE SCALE GENOMIC DNA]</scope>
    <source>
        <strain evidence="2 3">MHOM/PA/94/PSC-1</strain>
    </source>
</reference>
<keyword evidence="3" id="KW-1185">Reference proteome</keyword>
<dbReference type="RefSeq" id="XP_010703672.1">
    <property type="nucleotide sequence ID" value="XM_010705370.1"/>
</dbReference>
<dbReference type="VEuPathDB" id="TriTrypDB:LPMP_040230"/>
<dbReference type="OrthoDB" id="433738at2759"/>
<name>A0A088RHV2_LEIPA</name>
<dbReference type="eggNOG" id="ENOG502S75M">
    <property type="taxonomic scope" value="Eukaryota"/>
</dbReference>
<dbReference type="GeneID" id="22571982"/>
<feature type="region of interest" description="Disordered" evidence="1">
    <location>
        <begin position="98"/>
        <end position="119"/>
    </location>
</feature>
<proteinExistence type="predicted"/>
<dbReference type="PANTHER" id="PTHR46512:SF9">
    <property type="entry name" value="PEPTIDYLPROLYL ISOMERASE"/>
    <property type="match status" value="1"/>
</dbReference>
<accession>A0A088RHV2</accession>
<evidence type="ECO:0000313" key="3">
    <source>
        <dbReference type="Proteomes" id="UP000063063"/>
    </source>
</evidence>
<sequence length="277" mass="28525">MSMTVPSSLSSASVPPSSCPKAAYCLQQAQAAKTAGNAALQAGNPRGASFQYKKVYLHLAEYLPCDVVQSASPVALGYANGGGSDADGNGGLVQMLQEEQRRKQPKKAAAVSGNESPSTTTATASAEAALLMLQAQVTQLYATTLNNLVLANMKLGRYQEGVKCATAVLEQPTLRAALDAGAQSRASAHFSDTPAGKALLRRATCYVKLSEWALAEADICTLKAAAAAAAASGGGAAHPAGGSDALEAAVLQLTHAVEQGRQAEVAKEKRMMRRMFA</sequence>
<dbReference type="VEuPathDB" id="TriTrypDB:LPAL13_040008100"/>
<gene>
    <name evidence="2" type="ORF">LPMP_040230</name>
</gene>
<dbReference type="Gene3D" id="1.25.40.10">
    <property type="entry name" value="Tetratricopeptide repeat domain"/>
    <property type="match status" value="1"/>
</dbReference>
<dbReference type="InterPro" id="IPR050754">
    <property type="entry name" value="FKBP4/5/8-like"/>
</dbReference>
<organism evidence="2 3">
    <name type="scientific">Leishmania panamensis</name>
    <dbReference type="NCBI Taxonomy" id="5679"/>
    <lineage>
        <taxon>Eukaryota</taxon>
        <taxon>Discoba</taxon>
        <taxon>Euglenozoa</taxon>
        <taxon>Kinetoplastea</taxon>
        <taxon>Metakinetoplastina</taxon>
        <taxon>Trypanosomatida</taxon>
        <taxon>Trypanosomatidae</taxon>
        <taxon>Leishmaniinae</taxon>
        <taxon>Leishmania</taxon>
        <taxon>Leishmania guyanensis species complex</taxon>
    </lineage>
</organism>